<dbReference type="AlphaFoldDB" id="A0ABD0YDS0"/>
<comment type="caution">
    <text evidence="2">The sequence shown here is derived from an EMBL/GenBank/DDBJ whole genome shotgun (WGS) entry which is preliminary data.</text>
</comment>
<evidence type="ECO:0000313" key="2">
    <source>
        <dbReference type="EMBL" id="KAL1129466.1"/>
    </source>
</evidence>
<dbReference type="Pfam" id="PF10266">
    <property type="entry name" value="Strumpellin"/>
    <property type="match status" value="1"/>
</dbReference>
<reference evidence="2 3" key="1">
    <citation type="submission" date="2024-07" db="EMBL/GenBank/DDBJ databases">
        <title>Chromosome-level genome assembly of the water stick insect Ranatra chinensis (Heteroptera: Nepidae).</title>
        <authorList>
            <person name="Liu X."/>
        </authorList>
    </citation>
    <scope>NUCLEOTIDE SEQUENCE [LARGE SCALE GENOMIC DNA]</scope>
    <source>
        <strain evidence="2">Cailab_2021Rc</strain>
        <tissue evidence="2">Muscle</tissue>
    </source>
</reference>
<dbReference type="InterPro" id="IPR019393">
    <property type="entry name" value="WASH_strumpellin"/>
</dbReference>
<sequence length="220" mass="25262">MLETLLNVGQLQLLRKQIFFTLNQNARCFARNYTSALANLNEALLNEVKAFEKGLVSQYPSDEELAKVSVLLDWVGLGDPYAKIYITTRSIPYMALLVFVFTSSQVPRFQHDKALDCLLCKKTGEGIMPFLLGLQTLLRQFHPTVHKQFVLYCCQYTKSYMLNSTFSIKQQEIPHEALSMMQFLDEYVDYSGLTRSEITKHIPPVIFDLFKYGIATYVDS</sequence>
<gene>
    <name evidence="2" type="ORF">AAG570_013992</name>
</gene>
<dbReference type="Proteomes" id="UP001558652">
    <property type="component" value="Unassembled WGS sequence"/>
</dbReference>
<organism evidence="2 3">
    <name type="scientific">Ranatra chinensis</name>
    <dbReference type="NCBI Taxonomy" id="642074"/>
    <lineage>
        <taxon>Eukaryota</taxon>
        <taxon>Metazoa</taxon>
        <taxon>Ecdysozoa</taxon>
        <taxon>Arthropoda</taxon>
        <taxon>Hexapoda</taxon>
        <taxon>Insecta</taxon>
        <taxon>Pterygota</taxon>
        <taxon>Neoptera</taxon>
        <taxon>Paraneoptera</taxon>
        <taxon>Hemiptera</taxon>
        <taxon>Heteroptera</taxon>
        <taxon>Panheteroptera</taxon>
        <taxon>Nepomorpha</taxon>
        <taxon>Nepidae</taxon>
        <taxon>Ranatrinae</taxon>
        <taxon>Ranatra</taxon>
    </lineage>
</organism>
<evidence type="ECO:0000256" key="1">
    <source>
        <dbReference type="ARBA" id="ARBA00006224"/>
    </source>
</evidence>
<proteinExistence type="inferred from homology"/>
<dbReference type="PANTHER" id="PTHR15691:SF6">
    <property type="entry name" value="WASH COMPLEX SUBUNIT 5"/>
    <property type="match status" value="1"/>
</dbReference>
<accession>A0ABD0YDS0</accession>
<protein>
    <submittedName>
        <fullName evidence="2">Uncharacterized protein</fullName>
    </submittedName>
</protein>
<dbReference type="EMBL" id="JBFDAA010000009">
    <property type="protein sequence ID" value="KAL1129466.1"/>
    <property type="molecule type" value="Genomic_DNA"/>
</dbReference>
<comment type="similarity">
    <text evidence="1">Belongs to the strumpellin family.</text>
</comment>
<keyword evidence="3" id="KW-1185">Reference proteome</keyword>
<evidence type="ECO:0000313" key="3">
    <source>
        <dbReference type="Proteomes" id="UP001558652"/>
    </source>
</evidence>
<dbReference type="PANTHER" id="PTHR15691">
    <property type="entry name" value="WASH COMPLEX SUBUNIT 5"/>
    <property type="match status" value="1"/>
</dbReference>
<name>A0ABD0YDS0_9HEMI</name>